<organism evidence="2 3">
    <name type="scientific">Heracleum sosnowskyi</name>
    <dbReference type="NCBI Taxonomy" id="360622"/>
    <lineage>
        <taxon>Eukaryota</taxon>
        <taxon>Viridiplantae</taxon>
        <taxon>Streptophyta</taxon>
        <taxon>Embryophyta</taxon>
        <taxon>Tracheophyta</taxon>
        <taxon>Spermatophyta</taxon>
        <taxon>Magnoliopsida</taxon>
        <taxon>eudicotyledons</taxon>
        <taxon>Gunneridae</taxon>
        <taxon>Pentapetalae</taxon>
        <taxon>asterids</taxon>
        <taxon>campanulids</taxon>
        <taxon>Apiales</taxon>
        <taxon>Apiaceae</taxon>
        <taxon>Apioideae</taxon>
        <taxon>apioid superclade</taxon>
        <taxon>Tordylieae</taxon>
        <taxon>Tordyliinae</taxon>
        <taxon>Heracleum</taxon>
    </lineage>
</organism>
<sequence>MSRRDGTFIYHCSVCDGHPEKVARVNSMSLGSAAGSMIQGNEQQLSYPLSGLGASASNSFTSLLSGQISVGSPFQPIQQPKTPLHPIPQSKLSFPGASNSSGIHRFPNYTEPSNMYKFGSNGGADFNSPESDLNLNINNSFRGLMMNAEASAYNIQNSTLPSPHLSKTALLQEDTVTGANLINASVRKSMGSSLSERSLGDGMSGGGGGGGGRGRGSTFEGMYNNLNVGGGSYGSAGGFGGGMEHLSDQMNAPHGGAMYKMNNNVVVEPQMIVPIEYRDKLSKDFHGMGNGTNSLSGGGMVDHHNVNGMGTNLPDSEASTSADPRSFVLGRWPGF</sequence>
<dbReference type="AlphaFoldDB" id="A0AAD8IMR2"/>
<feature type="compositionally biased region" description="Gly residues" evidence="1">
    <location>
        <begin position="202"/>
        <end position="215"/>
    </location>
</feature>
<accession>A0AAD8IMR2</accession>
<reference evidence="2" key="2">
    <citation type="submission" date="2023-05" db="EMBL/GenBank/DDBJ databases">
        <authorList>
            <person name="Schelkunov M.I."/>
        </authorList>
    </citation>
    <scope>NUCLEOTIDE SEQUENCE</scope>
    <source>
        <strain evidence="2">Hsosn_3</strain>
        <tissue evidence="2">Leaf</tissue>
    </source>
</reference>
<comment type="caution">
    <text evidence="2">The sequence shown here is derived from an EMBL/GenBank/DDBJ whole genome shotgun (WGS) entry which is preliminary data.</text>
</comment>
<reference evidence="2" key="1">
    <citation type="submission" date="2023-02" db="EMBL/GenBank/DDBJ databases">
        <title>Genome of toxic invasive species Heracleum sosnowskyi carries increased number of genes despite the absence of recent whole-genome duplications.</title>
        <authorList>
            <person name="Schelkunov M."/>
            <person name="Shtratnikova V."/>
            <person name="Makarenko M."/>
            <person name="Klepikova A."/>
            <person name="Omelchenko D."/>
            <person name="Novikova G."/>
            <person name="Obukhova E."/>
            <person name="Bogdanov V."/>
            <person name="Penin A."/>
            <person name="Logacheva M."/>
        </authorList>
    </citation>
    <scope>NUCLEOTIDE SEQUENCE</scope>
    <source>
        <strain evidence="2">Hsosn_3</strain>
        <tissue evidence="2">Leaf</tissue>
    </source>
</reference>
<feature type="region of interest" description="Disordered" evidence="1">
    <location>
        <begin position="190"/>
        <end position="216"/>
    </location>
</feature>
<evidence type="ECO:0000313" key="2">
    <source>
        <dbReference type="EMBL" id="KAK1387192.1"/>
    </source>
</evidence>
<evidence type="ECO:0000313" key="3">
    <source>
        <dbReference type="Proteomes" id="UP001237642"/>
    </source>
</evidence>
<keyword evidence="3" id="KW-1185">Reference proteome</keyword>
<evidence type="ECO:0000256" key="1">
    <source>
        <dbReference type="SAM" id="MobiDB-lite"/>
    </source>
</evidence>
<name>A0AAD8IMR2_9APIA</name>
<dbReference type="EMBL" id="JAUIZM010000004">
    <property type="protein sequence ID" value="KAK1387192.1"/>
    <property type="molecule type" value="Genomic_DNA"/>
</dbReference>
<proteinExistence type="predicted"/>
<protein>
    <submittedName>
        <fullName evidence="2">Uncharacterized protein</fullName>
    </submittedName>
</protein>
<gene>
    <name evidence="2" type="ORF">POM88_015370</name>
</gene>
<dbReference type="Proteomes" id="UP001237642">
    <property type="component" value="Unassembled WGS sequence"/>
</dbReference>